<dbReference type="Pfam" id="PF01569">
    <property type="entry name" value="PAP2"/>
    <property type="match status" value="1"/>
</dbReference>
<dbReference type="SMART" id="SM00014">
    <property type="entry name" value="acidPPc"/>
    <property type="match status" value="1"/>
</dbReference>
<dbReference type="Proteomes" id="UP000006697">
    <property type="component" value="Chromosome"/>
</dbReference>
<dbReference type="Gene3D" id="1.20.144.10">
    <property type="entry name" value="Phosphatidic acid phosphatase type 2/haloperoxidase"/>
    <property type="match status" value="1"/>
</dbReference>
<keyword evidence="1" id="KW-0472">Membrane</keyword>
<dbReference type="InterPro" id="IPR022172">
    <property type="entry name" value="DUF3703"/>
</dbReference>
<dbReference type="TCDB" id="9.B.105.1.2">
    <property type="family name" value="the lead resistance fusion protein (pbrbc) family"/>
</dbReference>
<dbReference type="EMBL" id="CU207211">
    <property type="protein sequence ID" value="CAL61708.1"/>
    <property type="molecule type" value="Genomic_DNA"/>
</dbReference>
<accession>A4G5C1</accession>
<dbReference type="AlphaFoldDB" id="A4G5C1"/>
<dbReference type="CDD" id="cd01610">
    <property type="entry name" value="PAP2_like"/>
    <property type="match status" value="1"/>
</dbReference>
<evidence type="ECO:0000256" key="1">
    <source>
        <dbReference type="SAM" id="Phobius"/>
    </source>
</evidence>
<dbReference type="InterPro" id="IPR036938">
    <property type="entry name" value="PAP2/HPO_sf"/>
</dbReference>
<name>A4G5C1_HERAR</name>
<dbReference type="PANTHER" id="PTHR14969:SF13">
    <property type="entry name" value="AT30094P"/>
    <property type="match status" value="1"/>
</dbReference>
<proteinExistence type="predicted"/>
<reference evidence="3 4" key="1">
    <citation type="journal article" date="2007" name="PLoS Genet.">
        <title>A tale of two oxidation states: bacterial colonization of arsenic-rich environments.</title>
        <authorList>
            <person name="Muller D."/>
            <person name="Medigue C."/>
            <person name="Koechler S."/>
            <person name="Barbe V."/>
            <person name="Barakat M."/>
            <person name="Talla E."/>
            <person name="Bonnefoy V."/>
            <person name="Krin E."/>
            <person name="Arsene-Ploetze F."/>
            <person name="Carapito C."/>
            <person name="Chandler M."/>
            <person name="Cournoyer B."/>
            <person name="Cruveiller S."/>
            <person name="Dossat C."/>
            <person name="Duval S."/>
            <person name="Heymann M."/>
            <person name="Leize E."/>
            <person name="Lieutaud A."/>
            <person name="Lievremont D."/>
            <person name="Makita Y."/>
            <person name="Mangenot S."/>
            <person name="Nitschke W."/>
            <person name="Ortet P."/>
            <person name="Perdrial N."/>
            <person name="Schoepp B."/>
            <person name="Siguier N."/>
            <person name="Simeonova D.D."/>
            <person name="Rouy Z."/>
            <person name="Segurens B."/>
            <person name="Turlin E."/>
            <person name="Vallenet D."/>
            <person name="Van Dorsselaer A."/>
            <person name="Weiss S."/>
            <person name="Weissenbach J."/>
            <person name="Lett M.C."/>
            <person name="Danchin A."/>
            <person name="Bertin P.N."/>
        </authorList>
    </citation>
    <scope>NUCLEOTIDE SEQUENCE [LARGE SCALE GENOMIC DNA]</scope>
    <source>
        <strain evidence="4">ULPAs1</strain>
    </source>
</reference>
<dbReference type="STRING" id="204773.HEAR1543"/>
<dbReference type="PANTHER" id="PTHR14969">
    <property type="entry name" value="SPHINGOSINE-1-PHOSPHATE PHOSPHOHYDROLASE"/>
    <property type="match status" value="1"/>
</dbReference>
<feature type="transmembrane region" description="Helical" evidence="1">
    <location>
        <begin position="170"/>
        <end position="192"/>
    </location>
</feature>
<evidence type="ECO:0000313" key="3">
    <source>
        <dbReference type="EMBL" id="CAL61708.1"/>
    </source>
</evidence>
<dbReference type="Pfam" id="PF12487">
    <property type="entry name" value="DUF3703"/>
    <property type="match status" value="1"/>
</dbReference>
<dbReference type="HOGENOM" id="CLU_890737_0_0_4"/>
<sequence length="312" mass="34911">MTFKHILYDWDGLNVSLFQAINHSSGEFLSLLAYVGSIAGDYRSMPLLLCVLLLLAHRRAQREDFLSAALLRLQARRFLVGFLIAWLSAGLLKVWLAFPRPLAVLGSSVQMIGSPHDLYSFPSGHAVYAALVAVVLWRLVTSIFRPALLVFIVWVGWSRIAAGAHFPADVIAGSLIGAMSGMLANRFVLPVLGDGNSTSIRRAFNRVLQQAKHLFSTGKLTRANTLLQDAHVLGQCLFWPHFLSHLWMLRIAYVRRDWREMRGQLLRLALVPVGNVMGWLPLGNTGNTNVSVFKSMPTPIRLKNIIEKQYDR</sequence>
<dbReference type="eggNOG" id="COG0671">
    <property type="taxonomic scope" value="Bacteria"/>
</dbReference>
<dbReference type="InterPro" id="IPR000326">
    <property type="entry name" value="PAP2/HPO"/>
</dbReference>
<dbReference type="SUPFAM" id="SSF48317">
    <property type="entry name" value="Acid phosphatase/Vanadium-dependent haloperoxidase"/>
    <property type="match status" value="1"/>
</dbReference>
<feature type="domain" description="Phosphatidic acid phosphatase type 2/haloperoxidase" evidence="2">
    <location>
        <begin position="75"/>
        <end position="185"/>
    </location>
</feature>
<keyword evidence="4" id="KW-1185">Reference proteome</keyword>
<organism evidence="3 4">
    <name type="scientific">Herminiimonas arsenicoxydans</name>
    <dbReference type="NCBI Taxonomy" id="204773"/>
    <lineage>
        <taxon>Bacteria</taxon>
        <taxon>Pseudomonadati</taxon>
        <taxon>Pseudomonadota</taxon>
        <taxon>Betaproteobacteria</taxon>
        <taxon>Burkholderiales</taxon>
        <taxon>Oxalobacteraceae</taxon>
        <taxon>Herminiimonas</taxon>
    </lineage>
</organism>
<feature type="transmembrane region" description="Helical" evidence="1">
    <location>
        <begin position="147"/>
        <end position="164"/>
    </location>
</feature>
<keyword evidence="1" id="KW-1133">Transmembrane helix</keyword>
<protein>
    <recommendedName>
        <fullName evidence="2">Phosphatidic acid phosphatase type 2/haloperoxidase domain-containing protein</fullName>
    </recommendedName>
</protein>
<feature type="transmembrane region" description="Helical" evidence="1">
    <location>
        <begin position="78"/>
        <end position="98"/>
    </location>
</feature>
<feature type="transmembrane region" description="Helical" evidence="1">
    <location>
        <begin position="118"/>
        <end position="140"/>
    </location>
</feature>
<feature type="transmembrane region" description="Helical" evidence="1">
    <location>
        <begin position="31"/>
        <end position="57"/>
    </location>
</feature>
<keyword evidence="1" id="KW-0812">Transmembrane</keyword>
<dbReference type="KEGG" id="har:HEAR1543"/>
<evidence type="ECO:0000259" key="2">
    <source>
        <dbReference type="SMART" id="SM00014"/>
    </source>
</evidence>
<dbReference type="OrthoDB" id="330101at2"/>
<gene>
    <name evidence="3" type="ordered locus">HEAR1543</name>
</gene>
<evidence type="ECO:0000313" key="4">
    <source>
        <dbReference type="Proteomes" id="UP000006697"/>
    </source>
</evidence>